<reference evidence="3 4" key="2">
    <citation type="submission" date="2018-11" db="EMBL/GenBank/DDBJ databases">
        <authorList>
            <consortium name="Pathogen Informatics"/>
        </authorList>
    </citation>
    <scope>NUCLEOTIDE SEQUENCE [LARGE SCALE GENOMIC DNA]</scope>
</reference>
<accession>A0A183TX47</accession>
<feature type="region of interest" description="Disordered" evidence="1">
    <location>
        <begin position="612"/>
        <end position="684"/>
    </location>
</feature>
<feature type="transmembrane region" description="Helical" evidence="2">
    <location>
        <begin position="56"/>
        <end position="79"/>
    </location>
</feature>
<keyword evidence="2" id="KW-0472">Membrane</keyword>
<evidence type="ECO:0000313" key="3">
    <source>
        <dbReference type="EMBL" id="VDM24916.1"/>
    </source>
</evidence>
<organism evidence="4 5">
    <name type="scientific">Toxocara canis</name>
    <name type="common">Canine roundworm</name>
    <dbReference type="NCBI Taxonomy" id="6265"/>
    <lineage>
        <taxon>Eukaryota</taxon>
        <taxon>Metazoa</taxon>
        <taxon>Ecdysozoa</taxon>
        <taxon>Nematoda</taxon>
        <taxon>Chromadorea</taxon>
        <taxon>Rhabditida</taxon>
        <taxon>Spirurina</taxon>
        <taxon>Ascaridomorpha</taxon>
        <taxon>Ascaridoidea</taxon>
        <taxon>Toxocaridae</taxon>
        <taxon>Toxocara</taxon>
    </lineage>
</organism>
<keyword evidence="2" id="KW-1133">Transmembrane helix</keyword>
<protein>
    <submittedName>
        <fullName evidence="5">Titin</fullName>
    </submittedName>
</protein>
<evidence type="ECO:0000256" key="1">
    <source>
        <dbReference type="SAM" id="MobiDB-lite"/>
    </source>
</evidence>
<feature type="region of interest" description="Disordered" evidence="1">
    <location>
        <begin position="259"/>
        <end position="289"/>
    </location>
</feature>
<feature type="compositionally biased region" description="Polar residues" evidence="1">
    <location>
        <begin position="664"/>
        <end position="683"/>
    </location>
</feature>
<keyword evidence="4" id="KW-1185">Reference proteome</keyword>
<reference evidence="5" key="1">
    <citation type="submission" date="2016-06" db="UniProtKB">
        <authorList>
            <consortium name="WormBaseParasite"/>
        </authorList>
    </citation>
    <scope>IDENTIFICATION</scope>
</reference>
<feature type="compositionally biased region" description="Basic and acidic residues" evidence="1">
    <location>
        <begin position="12"/>
        <end position="25"/>
    </location>
</feature>
<evidence type="ECO:0000313" key="5">
    <source>
        <dbReference type="WBParaSite" id="TCNE_0000081601-mRNA-1"/>
    </source>
</evidence>
<feature type="compositionally biased region" description="Polar residues" evidence="1">
    <location>
        <begin position="765"/>
        <end position="774"/>
    </location>
</feature>
<gene>
    <name evidence="3" type="ORF">TCNE_LOCUS817</name>
</gene>
<dbReference type="Proteomes" id="UP000050794">
    <property type="component" value="Unassembled WGS sequence"/>
</dbReference>
<feature type="region of interest" description="Disordered" evidence="1">
    <location>
        <begin position="747"/>
        <end position="777"/>
    </location>
</feature>
<dbReference type="EMBL" id="UYWY01000468">
    <property type="protein sequence ID" value="VDM24916.1"/>
    <property type="molecule type" value="Genomic_DNA"/>
</dbReference>
<feature type="compositionally biased region" description="Polar residues" evidence="1">
    <location>
        <begin position="1"/>
        <end position="11"/>
    </location>
</feature>
<feature type="region of interest" description="Disordered" evidence="1">
    <location>
        <begin position="541"/>
        <end position="561"/>
    </location>
</feature>
<proteinExistence type="predicted"/>
<feature type="region of interest" description="Disordered" evidence="1">
    <location>
        <begin position="1"/>
        <end position="25"/>
    </location>
</feature>
<dbReference type="AlphaFoldDB" id="A0A183TX47"/>
<dbReference type="WBParaSite" id="TCNE_0000081601-mRNA-1">
    <property type="protein sequence ID" value="TCNE_0000081601-mRNA-1"/>
    <property type="gene ID" value="TCNE_0000081601"/>
</dbReference>
<name>A0A183TX47_TOXCA</name>
<feature type="region of interest" description="Disordered" evidence="1">
    <location>
        <begin position="472"/>
        <end position="505"/>
    </location>
</feature>
<keyword evidence="2" id="KW-0812">Transmembrane</keyword>
<sequence length="818" mass="92482">MTKIFATTQPDSVEKSPHDQKPAKTEGEVYSVIKPTILPISLPNTTIVKKDRKCHFSWIIGLILMLWVLATTVIIFHLAPDCVYRKLHQLTHHSEPHVTMAERFVFDIAEPHIKIAPKLPQISESSNVIDSSASESLNKMMNIDRNEGEQQLMSRAIVDGDVSEPLRKLEAVDGSANEAFRNQAIIDGDVSEPFGIQAIVDGDVGESFKNHASIDGDASEPFKQQLIIDGEANEPFRQQLIVEGETSEPFRNDVIVDGTVEETSKQEVPAEESTGEQRSGNDTIPDDDDATNAIRTLLRRPDVQQVVIVGRSEDSQGERPVKGVIVIDEQNMALNRPVAPPQMSPAASPDYQQQMIKYHHALIQWQMQREMYRRQLLMRMHRERSLVNENEMPSFMMGPPSPPYRRNTMMIYRMPMPTYHIMFPPPQQKFVSLGELWKLQSTPEAIAELPSSENNTPRDDKKVPRRLDRQFPVQMESQRQPMIPQQEVAEQLDESHEAETPELPMVRPHDASADQIFAAMQADPKVDRDAIFRRLLAQSQVENSRQEQQEEATESNDQSNPEIHNEIWKMQQTAQDMDQQQETNGDDALQKQERTRDEIFRIFQQQSLQLQREADARESAESTQLKQEVEQITTETSSTEMPKIMIADSFPRRSTVAEPEERPSSTSIPFKESTSNESVSSTPRPDPLAAFFRQIIQLIYQFFENEALKLNSEIRPAIQDIAALSLQATTQTPEGAIDLDEVSGMELDQPEPAEGTSPVGVETPAPQSTATQDTPLIPSTDESIMLEANDEQALLNSWSKDQDPVLEMPERPIVRVVQ</sequence>
<evidence type="ECO:0000313" key="4">
    <source>
        <dbReference type="Proteomes" id="UP000050794"/>
    </source>
</evidence>
<feature type="compositionally biased region" description="Polar residues" evidence="1">
    <location>
        <begin position="621"/>
        <end position="640"/>
    </location>
</feature>
<evidence type="ECO:0000256" key="2">
    <source>
        <dbReference type="SAM" id="Phobius"/>
    </source>
</evidence>